<evidence type="ECO:0000256" key="1">
    <source>
        <dbReference type="SAM" id="SignalP"/>
    </source>
</evidence>
<name>A0A4R7ZAN4_9FIRM</name>
<comment type="caution">
    <text evidence="2">The sequence shown here is derived from an EMBL/GenBank/DDBJ whole genome shotgun (WGS) entry which is preliminary data.</text>
</comment>
<proteinExistence type="predicted"/>
<protein>
    <submittedName>
        <fullName evidence="2">Uncharacterized protein</fullName>
    </submittedName>
</protein>
<reference evidence="2 3" key="1">
    <citation type="submission" date="2019-03" db="EMBL/GenBank/DDBJ databases">
        <title>Genomic Encyclopedia of Type Strains, Phase IV (KMG-IV): sequencing the most valuable type-strain genomes for metagenomic binning, comparative biology and taxonomic classification.</title>
        <authorList>
            <person name="Goeker M."/>
        </authorList>
    </citation>
    <scope>NUCLEOTIDE SEQUENCE [LARGE SCALE GENOMIC DNA]</scope>
    <source>
        <strain evidence="2 3">DSM 28867</strain>
    </source>
</reference>
<dbReference type="AlphaFoldDB" id="A0A4R7ZAN4"/>
<dbReference type="RefSeq" id="WP_134171050.1">
    <property type="nucleotide sequence ID" value="NZ_SODD01000048.1"/>
</dbReference>
<evidence type="ECO:0000313" key="2">
    <source>
        <dbReference type="EMBL" id="TDW13139.1"/>
    </source>
</evidence>
<accession>A0A4R7ZAN4</accession>
<dbReference type="PROSITE" id="PS51257">
    <property type="entry name" value="PROKAR_LIPOPROTEIN"/>
    <property type="match status" value="1"/>
</dbReference>
<feature type="signal peptide" evidence="1">
    <location>
        <begin position="1"/>
        <end position="21"/>
    </location>
</feature>
<dbReference type="Proteomes" id="UP000294743">
    <property type="component" value="Unassembled WGS sequence"/>
</dbReference>
<feature type="chain" id="PRO_5038886390" evidence="1">
    <location>
        <begin position="22"/>
        <end position="391"/>
    </location>
</feature>
<organism evidence="2 3">
    <name type="scientific">Breznakia blatticola</name>
    <dbReference type="NCBI Taxonomy" id="1754012"/>
    <lineage>
        <taxon>Bacteria</taxon>
        <taxon>Bacillati</taxon>
        <taxon>Bacillota</taxon>
        <taxon>Erysipelotrichia</taxon>
        <taxon>Erysipelotrichales</taxon>
        <taxon>Erysipelotrichaceae</taxon>
        <taxon>Breznakia</taxon>
    </lineage>
</organism>
<dbReference type="Gene3D" id="2.50.20.20">
    <property type="match status" value="1"/>
</dbReference>
<keyword evidence="1" id="KW-0732">Signal</keyword>
<keyword evidence="3" id="KW-1185">Reference proteome</keyword>
<dbReference type="EMBL" id="SODD01000048">
    <property type="protein sequence ID" value="TDW13139.1"/>
    <property type="molecule type" value="Genomic_DNA"/>
</dbReference>
<dbReference type="Pfam" id="PF20316">
    <property type="entry name" value="DUF6612"/>
    <property type="match status" value="1"/>
</dbReference>
<dbReference type="InterPro" id="IPR046720">
    <property type="entry name" value="DUF6612"/>
</dbReference>
<gene>
    <name evidence="2" type="ORF">EDD63_14816</name>
</gene>
<evidence type="ECO:0000313" key="3">
    <source>
        <dbReference type="Proteomes" id="UP000294743"/>
    </source>
</evidence>
<sequence>MRKVKLLLVSMLVMFSVIMTGCSGSSGPSAEEIVETGAKKAKDIESGHLDMEMNIDVAVNIDGSKVAVKMGMDMDMDYFEKDNKAHGTTDVSIKAFGMNEKTSMEMYMFEEDGSMYTASKEKDGDDWTVEEAASNGADTLGPDATDLTDFKLKKDGTGEVDGKKTYKLKGEIDEEMFGALSSSMGSDNAASGMLGEDFKIPVEVEYYQDGGELARIYMDLEKPMLDALKEQMGSMLDEDKAEDSIEINEAYFDIKVTKINDVKDFEVPVDEFGMASKDAIVKIDELAVSDLKVIEENGKTFIAAKVKNNSKYAVGDIEIEYEYDADYADISYEGSIGAGEEVEIKVESDSDELAGLDTSTWTIYGAYYTVVDGDDEVYVYYDGYSETYESY</sequence>